<comment type="function">
    <text evidence="3">NDH-1 shuttles electrons from NADH, via FMN and iron-sulfur (Fe-S) centers, to quinones in the respiratory chain. The immediate electron acceptor for the enzyme in this species is believed to be ubiquinone. Couples the redox reaction to proton translocation (for every two electrons transferred, four hydrogen ions are translocated across the cytoplasmic membrane), and thus conserves the redox energy in a proton gradient.</text>
</comment>
<comment type="subunit">
    <text evidence="3">NDH-1 is composed of 14 different subunits. Subunits NuoB, C, D, E, F, and G constitute the peripheral sector of the complex.</text>
</comment>
<dbReference type="InterPro" id="IPR010218">
    <property type="entry name" value="NADH_DH_suC"/>
</dbReference>
<keyword evidence="3 4" id="KW-1278">Translocase</keyword>
<dbReference type="PROSITE" id="PS00542">
    <property type="entry name" value="COMPLEX1_30K"/>
    <property type="match status" value="1"/>
</dbReference>
<evidence type="ECO:0000313" key="8">
    <source>
        <dbReference type="Proteomes" id="UP001593833"/>
    </source>
</evidence>
<evidence type="ECO:0000256" key="5">
    <source>
        <dbReference type="RuleBase" id="RU003582"/>
    </source>
</evidence>
<dbReference type="EMBL" id="JBHPKH010000009">
    <property type="protein sequence ID" value="MFC1572269.1"/>
    <property type="molecule type" value="Genomic_DNA"/>
</dbReference>
<dbReference type="HAMAP" id="MF_01357">
    <property type="entry name" value="NDH1_NuoC"/>
    <property type="match status" value="1"/>
</dbReference>
<name>A0ABV6YJA2_UNCEI</name>
<keyword evidence="3" id="KW-0472">Membrane</keyword>
<proteinExistence type="inferred from homology"/>
<keyword evidence="3" id="KW-1003">Cell membrane</keyword>
<accession>A0ABV6YJA2</accession>
<feature type="domain" description="NADH:ubiquinone oxidoreductase 30kDa subunit" evidence="6">
    <location>
        <begin position="38"/>
        <end position="159"/>
    </location>
</feature>
<dbReference type="Gene3D" id="3.30.460.80">
    <property type="entry name" value="NADH:ubiquinone oxidoreductase, 30kDa subunit"/>
    <property type="match status" value="1"/>
</dbReference>
<comment type="caution">
    <text evidence="7">The sequence shown here is derived from an EMBL/GenBank/DDBJ whole genome shotgun (WGS) entry which is preliminary data.</text>
</comment>
<dbReference type="SUPFAM" id="SSF143243">
    <property type="entry name" value="Nqo5-like"/>
    <property type="match status" value="1"/>
</dbReference>
<protein>
    <recommendedName>
        <fullName evidence="3">NADH-quinone oxidoreductase subunit C</fullName>
        <ecNumber evidence="3">7.1.1.-</ecNumber>
    </recommendedName>
    <alternativeName>
        <fullName evidence="3">NADH dehydrogenase I subunit C</fullName>
    </alternativeName>
    <alternativeName>
        <fullName evidence="3">NDH-1 subunit C</fullName>
    </alternativeName>
</protein>
<dbReference type="NCBIfam" id="TIGR01961">
    <property type="entry name" value="NuoC_fam"/>
    <property type="match status" value="1"/>
</dbReference>
<dbReference type="Proteomes" id="UP001593833">
    <property type="component" value="Unassembled WGS sequence"/>
</dbReference>
<comment type="subcellular location">
    <subcellularLocation>
        <location evidence="3">Cell membrane</location>
        <topology evidence="3">Peripheral membrane protein</topology>
        <orientation evidence="3">Cytoplasmic side</orientation>
    </subcellularLocation>
</comment>
<dbReference type="InterPro" id="IPR020396">
    <property type="entry name" value="NADH_UbQ_OxRdtase_CS"/>
</dbReference>
<dbReference type="PANTHER" id="PTHR10884">
    <property type="entry name" value="NADH DEHYDROGENASE UBIQUINONE IRON-SULFUR PROTEIN 3"/>
    <property type="match status" value="1"/>
</dbReference>
<gene>
    <name evidence="3" type="primary">nuoC</name>
    <name evidence="7" type="ORF">ACFL6M_01600</name>
</gene>
<comment type="catalytic activity">
    <reaction evidence="3 5">
        <text>a quinone + NADH + 5 H(+)(in) = a quinol + NAD(+) + 4 H(+)(out)</text>
        <dbReference type="Rhea" id="RHEA:57888"/>
        <dbReference type="ChEBI" id="CHEBI:15378"/>
        <dbReference type="ChEBI" id="CHEBI:24646"/>
        <dbReference type="ChEBI" id="CHEBI:57540"/>
        <dbReference type="ChEBI" id="CHEBI:57945"/>
        <dbReference type="ChEBI" id="CHEBI:132124"/>
    </reaction>
</comment>
<evidence type="ECO:0000313" key="7">
    <source>
        <dbReference type="EMBL" id="MFC1572269.1"/>
    </source>
</evidence>
<dbReference type="InterPro" id="IPR001268">
    <property type="entry name" value="NADH_UbQ_OxRdtase_30kDa_su"/>
</dbReference>
<dbReference type="InterPro" id="IPR037232">
    <property type="entry name" value="NADH_quin_OxRdtase_su_C/D-like"/>
</dbReference>
<dbReference type="PANTHER" id="PTHR10884:SF14">
    <property type="entry name" value="NADH DEHYDROGENASE [UBIQUINONE] IRON-SULFUR PROTEIN 3, MITOCHONDRIAL"/>
    <property type="match status" value="1"/>
</dbReference>
<comment type="similarity">
    <text evidence="1 3 4">Belongs to the complex I 30 kDa subunit family.</text>
</comment>
<evidence type="ECO:0000256" key="1">
    <source>
        <dbReference type="ARBA" id="ARBA00007569"/>
    </source>
</evidence>
<keyword evidence="3 5" id="KW-0874">Quinone</keyword>
<dbReference type="EC" id="7.1.1.-" evidence="3"/>
<sequence>MRSEAGESSESLTLTRLRRDFGSAVLETHSHQGDDTAVVPAERIAEISRYLRDNPDLRYDLLVDITAVDYLPRDPRFEVVYHFLSLANLTRVRLKARVSADDCEVPTLTGLWGCADWLEREVWDMFGVRFKGHPNLRRILMWQEFEGHPLRKDYPIRRRQPLVGPKN</sequence>
<keyword evidence="3" id="KW-0830">Ubiquinone</keyword>
<keyword evidence="8" id="KW-1185">Reference proteome</keyword>
<evidence type="ECO:0000256" key="3">
    <source>
        <dbReference type="HAMAP-Rule" id="MF_01357"/>
    </source>
</evidence>
<evidence type="ECO:0000256" key="2">
    <source>
        <dbReference type="ARBA" id="ARBA00022448"/>
    </source>
</evidence>
<reference evidence="7 8" key="1">
    <citation type="submission" date="2024-09" db="EMBL/GenBank/DDBJ databases">
        <authorList>
            <person name="D'Angelo T."/>
        </authorList>
    </citation>
    <scope>NUCLEOTIDE SEQUENCE [LARGE SCALE GENOMIC DNA]</scope>
    <source>
        <strain evidence="7">SAG AM-320-E07</strain>
    </source>
</reference>
<keyword evidence="2 3" id="KW-0813">Transport</keyword>
<keyword evidence="3 4" id="KW-0520">NAD</keyword>
<evidence type="ECO:0000259" key="6">
    <source>
        <dbReference type="Pfam" id="PF00329"/>
    </source>
</evidence>
<evidence type="ECO:0000256" key="4">
    <source>
        <dbReference type="RuleBase" id="RU003456"/>
    </source>
</evidence>
<organism evidence="7 8">
    <name type="scientific">Eiseniibacteriota bacterium</name>
    <dbReference type="NCBI Taxonomy" id="2212470"/>
    <lineage>
        <taxon>Bacteria</taxon>
        <taxon>Candidatus Eiseniibacteriota</taxon>
    </lineage>
</organism>
<dbReference type="Pfam" id="PF00329">
    <property type="entry name" value="Complex1_30kDa"/>
    <property type="match status" value="1"/>
</dbReference>